<comment type="caution">
    <text evidence="2">The sequence shown here is derived from an EMBL/GenBank/DDBJ whole genome shotgun (WGS) entry which is preliminary data.</text>
</comment>
<dbReference type="PANTHER" id="PTHR30469">
    <property type="entry name" value="MULTIDRUG RESISTANCE PROTEIN MDTA"/>
    <property type="match status" value="1"/>
</dbReference>
<proteinExistence type="predicted"/>
<feature type="non-terminal residue" evidence="2">
    <location>
        <position position="1"/>
    </location>
</feature>
<dbReference type="AlphaFoldDB" id="A0A9Q4MU31"/>
<evidence type="ECO:0000313" key="2">
    <source>
        <dbReference type="EMBL" id="MSB76290.1"/>
    </source>
</evidence>
<organism evidence="2 3">
    <name type="scientific">Parabacteroides distasonis</name>
    <dbReference type="NCBI Taxonomy" id="823"/>
    <lineage>
        <taxon>Bacteria</taxon>
        <taxon>Pseudomonadati</taxon>
        <taxon>Bacteroidota</taxon>
        <taxon>Bacteroidia</taxon>
        <taxon>Bacteroidales</taxon>
        <taxon>Tannerellaceae</taxon>
        <taxon>Parabacteroides</taxon>
    </lineage>
</organism>
<dbReference type="PANTHER" id="PTHR30469:SF20">
    <property type="entry name" value="EFFLUX RND TRANSPORTER PERIPLASMIC ADAPTOR SUBUNIT"/>
    <property type="match status" value="1"/>
</dbReference>
<protein>
    <submittedName>
        <fullName evidence="2">Efflux RND transporter periplasmic adaptor subunit</fullName>
    </submittedName>
</protein>
<feature type="domain" description="YknX-like C-terminal permuted SH3-like" evidence="1">
    <location>
        <begin position="94"/>
        <end position="161"/>
    </location>
</feature>
<gene>
    <name evidence="2" type="ORF">GKD70_23895</name>
</gene>
<dbReference type="GO" id="GO:0015562">
    <property type="term" value="F:efflux transmembrane transporter activity"/>
    <property type="evidence" value="ECO:0007669"/>
    <property type="project" value="TreeGrafter"/>
</dbReference>
<dbReference type="EMBL" id="WKMO01000095">
    <property type="protein sequence ID" value="MSB76290.1"/>
    <property type="molecule type" value="Genomic_DNA"/>
</dbReference>
<accession>A0A9Q4MU31</accession>
<dbReference type="InterPro" id="IPR058637">
    <property type="entry name" value="YknX-like_C"/>
</dbReference>
<reference evidence="2 3" key="1">
    <citation type="journal article" date="2019" name="Nat. Med.">
        <title>A library of human gut bacterial isolates paired with longitudinal multiomics data enables mechanistic microbiome research.</title>
        <authorList>
            <person name="Poyet M."/>
            <person name="Groussin M."/>
            <person name="Gibbons S.M."/>
            <person name="Avila-Pacheco J."/>
            <person name="Jiang X."/>
            <person name="Kearney S.M."/>
            <person name="Perrotta A.R."/>
            <person name="Berdy B."/>
            <person name="Zhao S."/>
            <person name="Lieberman T.D."/>
            <person name="Swanson P.K."/>
            <person name="Smith M."/>
            <person name="Roesemann S."/>
            <person name="Alexander J.E."/>
            <person name="Rich S.A."/>
            <person name="Livny J."/>
            <person name="Vlamakis H."/>
            <person name="Clish C."/>
            <person name="Bullock K."/>
            <person name="Deik A."/>
            <person name="Scott J."/>
            <person name="Pierce K.A."/>
            <person name="Xavier R.J."/>
            <person name="Alm E.J."/>
        </authorList>
    </citation>
    <scope>NUCLEOTIDE SEQUENCE [LARGE SCALE GENOMIC DNA]</scope>
    <source>
        <strain evidence="2 3">BIOML-A20</strain>
    </source>
</reference>
<dbReference type="Pfam" id="PF25989">
    <property type="entry name" value="YknX_C"/>
    <property type="match status" value="1"/>
</dbReference>
<dbReference type="Proteomes" id="UP000441609">
    <property type="component" value="Unassembled WGS sequence"/>
</dbReference>
<dbReference type="GO" id="GO:1990281">
    <property type="term" value="C:efflux pump complex"/>
    <property type="evidence" value="ECO:0007669"/>
    <property type="project" value="TreeGrafter"/>
</dbReference>
<dbReference type="Gene3D" id="2.40.420.20">
    <property type="match status" value="1"/>
</dbReference>
<evidence type="ECO:0000313" key="3">
    <source>
        <dbReference type="Proteomes" id="UP000441609"/>
    </source>
</evidence>
<sequence length="165" mass="18344">VRIKFTIPDAYLYLLRAKDPRFLVEFDTFKGHVFQAKLEEYLDISTDGTGIPVSITIDDPSFDRDLYAVKPGFTCSIRFTADVGPLVQDSWTIVPLSAVFGESEGNKMYVWVVEDNKVHKREVTVNAPTGEAQALISEGLKPGEKIVIAGVYQLVEGESITTVDR</sequence>
<name>A0A9Q4MU31_PARDI</name>
<dbReference type="RefSeq" id="WP_394810858.1">
    <property type="nucleotide sequence ID" value="NZ_WKMO01000095.1"/>
</dbReference>
<dbReference type="Gene3D" id="2.40.30.170">
    <property type="match status" value="1"/>
</dbReference>
<evidence type="ECO:0000259" key="1">
    <source>
        <dbReference type="Pfam" id="PF25989"/>
    </source>
</evidence>